<dbReference type="Pfam" id="PF08570">
    <property type="entry name" value="DUF1761"/>
    <property type="match status" value="1"/>
</dbReference>
<keyword evidence="1" id="KW-0812">Transmembrane</keyword>
<feature type="transmembrane region" description="Helical" evidence="1">
    <location>
        <begin position="112"/>
        <end position="135"/>
    </location>
</feature>
<protein>
    <recommendedName>
        <fullName evidence="4">DUF1761 domain-containing protein</fullName>
    </recommendedName>
</protein>
<gene>
    <name evidence="2" type="ORF">AC244_12940</name>
</gene>
<proteinExistence type="predicted"/>
<dbReference type="OrthoDB" id="344736at2"/>
<organism evidence="2 3">
    <name type="scientific">Ensifer adhaerens</name>
    <name type="common">Sinorhizobium morelense</name>
    <dbReference type="NCBI Taxonomy" id="106592"/>
    <lineage>
        <taxon>Bacteria</taxon>
        <taxon>Pseudomonadati</taxon>
        <taxon>Pseudomonadota</taxon>
        <taxon>Alphaproteobacteria</taxon>
        <taxon>Hyphomicrobiales</taxon>
        <taxon>Rhizobiaceae</taxon>
        <taxon>Sinorhizobium/Ensifer group</taxon>
        <taxon>Ensifer</taxon>
    </lineage>
</organism>
<name>A0A0L8BWC6_ENSAD</name>
<keyword evidence="1" id="KW-0472">Membrane</keyword>
<dbReference type="PATRIC" id="fig|106592.7.peg.6709"/>
<sequence>MAFAGMNYLAVLIAAIAAFVIGAIYYGVLGKPWMKAARIGPAGAQMSPVLFAISFVSELVMATMVAGVVGHLGPGEVTLAKGVVSAFFLWLGFVATTLVVNHRYQGFGWDLSLIDGVHWLLVLLAMGAIIGAMGVTG</sequence>
<keyword evidence="1" id="KW-1133">Transmembrane helix</keyword>
<dbReference type="RefSeq" id="WP_053249233.1">
    <property type="nucleotide sequence ID" value="NZ_LGAP01000006.1"/>
</dbReference>
<reference evidence="3" key="1">
    <citation type="submission" date="2015-07" db="EMBL/GenBank/DDBJ databases">
        <title>Whole genome sequence of an Ensifer adhaerens strain isolated from a cave pool in the Wind Cave National Park.</title>
        <authorList>
            <person name="Eng W.W.H."/>
            <person name="Gan H.M."/>
            <person name="Barton H.A."/>
            <person name="Savka M.A."/>
        </authorList>
    </citation>
    <scope>NUCLEOTIDE SEQUENCE [LARGE SCALE GENOMIC DNA]</scope>
    <source>
        <strain evidence="3">SD006</strain>
    </source>
</reference>
<evidence type="ECO:0000256" key="1">
    <source>
        <dbReference type="SAM" id="Phobius"/>
    </source>
</evidence>
<dbReference type="InterPro" id="IPR013879">
    <property type="entry name" value="DUF1761"/>
</dbReference>
<evidence type="ECO:0000313" key="2">
    <source>
        <dbReference type="EMBL" id="KOF18893.1"/>
    </source>
</evidence>
<comment type="caution">
    <text evidence="2">The sequence shown here is derived from an EMBL/GenBank/DDBJ whole genome shotgun (WGS) entry which is preliminary data.</text>
</comment>
<evidence type="ECO:0000313" key="3">
    <source>
        <dbReference type="Proteomes" id="UP000037425"/>
    </source>
</evidence>
<dbReference type="AlphaFoldDB" id="A0A0L8BWC6"/>
<feature type="transmembrane region" description="Helical" evidence="1">
    <location>
        <begin position="49"/>
        <end position="73"/>
    </location>
</feature>
<dbReference type="EMBL" id="LGAP01000006">
    <property type="protein sequence ID" value="KOF18893.1"/>
    <property type="molecule type" value="Genomic_DNA"/>
</dbReference>
<accession>A0A0L8BWC6</accession>
<dbReference type="Proteomes" id="UP000037425">
    <property type="component" value="Unassembled WGS sequence"/>
</dbReference>
<feature type="transmembrane region" description="Helical" evidence="1">
    <location>
        <begin position="79"/>
        <end position="100"/>
    </location>
</feature>
<evidence type="ECO:0008006" key="4">
    <source>
        <dbReference type="Google" id="ProtNLM"/>
    </source>
</evidence>
<feature type="transmembrane region" description="Helical" evidence="1">
    <location>
        <begin position="6"/>
        <end position="28"/>
    </location>
</feature>